<dbReference type="Proteomes" id="UP000024404">
    <property type="component" value="Unassembled WGS sequence"/>
</dbReference>
<dbReference type="EnsemblMetazoa" id="OVOC9962.2">
    <property type="protein sequence ID" value="OVOC9962.2"/>
    <property type="gene ID" value="WBGene00246771"/>
</dbReference>
<comment type="subcellular location">
    <subcellularLocation>
        <location evidence="1">Membrane</location>
        <topology evidence="1">Multi-pass membrane protein</topology>
    </subcellularLocation>
</comment>
<dbReference type="PRINTS" id="PR02019">
    <property type="entry name" value="AQUAPORIN7"/>
</dbReference>
<dbReference type="GO" id="GO:0016323">
    <property type="term" value="C:basolateral plasma membrane"/>
    <property type="evidence" value="ECO:0007669"/>
    <property type="project" value="TreeGrafter"/>
</dbReference>
<dbReference type="AlphaFoldDB" id="A0A2K6WPE1"/>
<feature type="transmembrane region" description="Helical" evidence="9">
    <location>
        <begin position="163"/>
        <end position="181"/>
    </location>
</feature>
<dbReference type="STRING" id="6282.A0A2K6WPE1"/>
<dbReference type="GO" id="GO:0015254">
    <property type="term" value="F:glycerol channel activity"/>
    <property type="evidence" value="ECO:0007669"/>
    <property type="project" value="TreeGrafter"/>
</dbReference>
<evidence type="ECO:0000256" key="9">
    <source>
        <dbReference type="SAM" id="Phobius"/>
    </source>
</evidence>
<name>A0A2K6WPE1_ONCVO</name>
<feature type="transmembrane region" description="Helical" evidence="9">
    <location>
        <begin position="58"/>
        <end position="76"/>
    </location>
</feature>
<evidence type="ECO:0000313" key="11">
    <source>
        <dbReference type="Proteomes" id="UP000024404"/>
    </source>
</evidence>
<dbReference type="EnsemblMetazoa" id="OVOC9962.1">
    <property type="protein sequence ID" value="OVOC9962.1"/>
    <property type="gene ID" value="WBGene00246771"/>
</dbReference>
<feature type="transmembrane region" description="Helical" evidence="9">
    <location>
        <begin position="27"/>
        <end position="46"/>
    </location>
</feature>
<keyword evidence="11" id="KW-1185">Reference proteome</keyword>
<comment type="function">
    <text evidence="7">Aquaglyceroporin that may modulate the water content and osmolytes during anhydrobiosis.</text>
</comment>
<dbReference type="PANTHER" id="PTHR43829:SF5">
    <property type="entry name" value="AQUAPORIN-9"/>
    <property type="match status" value="1"/>
</dbReference>
<protein>
    <submittedName>
        <fullName evidence="10">Uncharacterized protein</fullName>
    </submittedName>
</protein>
<comment type="similarity">
    <text evidence="2 8">Belongs to the MIP/aquaporin (TC 1.A.8) family.</text>
</comment>
<dbReference type="PRINTS" id="PR00783">
    <property type="entry name" value="MINTRINSICP"/>
</dbReference>
<dbReference type="InterPro" id="IPR000425">
    <property type="entry name" value="MIP"/>
</dbReference>
<keyword evidence="5 9" id="KW-1133">Transmembrane helix</keyword>
<evidence type="ECO:0000313" key="10">
    <source>
        <dbReference type="EnsemblMetazoa" id="OVOC9962.1"/>
    </source>
</evidence>
<evidence type="ECO:0000256" key="1">
    <source>
        <dbReference type="ARBA" id="ARBA00004141"/>
    </source>
</evidence>
<dbReference type="InterPro" id="IPR050363">
    <property type="entry name" value="MIP/Aquaporin"/>
</dbReference>
<dbReference type="InterPro" id="IPR023271">
    <property type="entry name" value="Aquaporin-like"/>
</dbReference>
<dbReference type="OMA" id="EWIGVNI"/>
<reference evidence="11" key="1">
    <citation type="submission" date="2013-10" db="EMBL/GenBank/DDBJ databases">
        <title>Genome sequencing of Onchocerca volvulus.</title>
        <authorList>
            <person name="Cotton J."/>
            <person name="Tsai J."/>
            <person name="Stanley E."/>
            <person name="Tracey A."/>
            <person name="Holroyd N."/>
            <person name="Lustigman S."/>
            <person name="Berriman M."/>
        </authorList>
    </citation>
    <scope>NUCLEOTIDE SEQUENCE</scope>
</reference>
<keyword evidence="6 9" id="KW-0472">Membrane</keyword>
<evidence type="ECO:0000256" key="7">
    <source>
        <dbReference type="ARBA" id="ARBA00045280"/>
    </source>
</evidence>
<dbReference type="PANTHER" id="PTHR43829">
    <property type="entry name" value="AQUAPORIN OR AQUAGLYCEROPORIN RELATED"/>
    <property type="match status" value="1"/>
</dbReference>
<evidence type="ECO:0000256" key="4">
    <source>
        <dbReference type="ARBA" id="ARBA00022692"/>
    </source>
</evidence>
<sequence length="288" mass="31131">MAALKLPNTPEIVRNFIHIKSKLIRNALAECVGTFILLFIGTSIIAQLHLSHGTINSWVQINVGWGFAITISVTSVSHLSGGHLNPAISALFLSMGMLDIVSFVVYIIFQHIGAFLGAAATYAVYVDAINDFDGGMRAVIGPNGTAGIFSTYPQPYMTHFGTYLDQIAGTGLLAFCVLMIIDPRNKIPSVAHPLLFGISLLVIGCGFGMNCGYPLNPARDLGPRIFTSFIYGKEVFTHPWPCWWLVPIIAPTLGALIGGWFYLILLGSHVPDEMSKADMSETGDSKRG</sequence>
<keyword evidence="4 8" id="KW-0812">Transmembrane</keyword>
<reference evidence="10" key="2">
    <citation type="submission" date="2018-02" db="UniProtKB">
        <authorList>
            <consortium name="EnsemblMetazoa"/>
        </authorList>
    </citation>
    <scope>IDENTIFICATION</scope>
</reference>
<dbReference type="GO" id="GO:0015250">
    <property type="term" value="F:water channel activity"/>
    <property type="evidence" value="ECO:0007669"/>
    <property type="project" value="TreeGrafter"/>
</dbReference>
<evidence type="ECO:0000256" key="8">
    <source>
        <dbReference type="RuleBase" id="RU000477"/>
    </source>
</evidence>
<feature type="transmembrane region" description="Helical" evidence="9">
    <location>
        <begin position="88"/>
        <end position="109"/>
    </location>
</feature>
<dbReference type="Pfam" id="PF00230">
    <property type="entry name" value="MIP"/>
    <property type="match status" value="1"/>
</dbReference>
<evidence type="ECO:0000256" key="2">
    <source>
        <dbReference type="ARBA" id="ARBA00006175"/>
    </source>
</evidence>
<evidence type="ECO:0000256" key="3">
    <source>
        <dbReference type="ARBA" id="ARBA00022448"/>
    </source>
</evidence>
<dbReference type="CDD" id="cd00333">
    <property type="entry name" value="MIP"/>
    <property type="match status" value="1"/>
</dbReference>
<dbReference type="SUPFAM" id="SSF81338">
    <property type="entry name" value="Aquaporin-like"/>
    <property type="match status" value="1"/>
</dbReference>
<evidence type="ECO:0000256" key="6">
    <source>
        <dbReference type="ARBA" id="ARBA00023136"/>
    </source>
</evidence>
<organism evidence="10 11">
    <name type="scientific">Onchocerca volvulus</name>
    <dbReference type="NCBI Taxonomy" id="6282"/>
    <lineage>
        <taxon>Eukaryota</taxon>
        <taxon>Metazoa</taxon>
        <taxon>Ecdysozoa</taxon>
        <taxon>Nematoda</taxon>
        <taxon>Chromadorea</taxon>
        <taxon>Rhabditida</taxon>
        <taxon>Spirurina</taxon>
        <taxon>Spiruromorpha</taxon>
        <taxon>Filarioidea</taxon>
        <taxon>Onchocercidae</taxon>
        <taxon>Onchocerca</taxon>
    </lineage>
</organism>
<evidence type="ECO:0000256" key="5">
    <source>
        <dbReference type="ARBA" id="ARBA00022989"/>
    </source>
</evidence>
<dbReference type="Gene3D" id="1.20.1080.10">
    <property type="entry name" value="Glycerol uptake facilitator protein"/>
    <property type="match status" value="1"/>
</dbReference>
<accession>A0A2K6WPE1</accession>
<feature type="transmembrane region" description="Helical" evidence="9">
    <location>
        <begin position="193"/>
        <end position="215"/>
    </location>
</feature>
<keyword evidence="3 8" id="KW-0813">Transport</keyword>
<feature type="transmembrane region" description="Helical" evidence="9">
    <location>
        <begin position="243"/>
        <end position="266"/>
    </location>
</feature>
<proteinExistence type="inferred from homology"/>
<dbReference type="EMBL" id="CMVM020000309">
    <property type="status" value="NOT_ANNOTATED_CDS"/>
    <property type="molecule type" value="Genomic_DNA"/>
</dbReference>